<evidence type="ECO:0000313" key="4">
    <source>
        <dbReference type="Proteomes" id="UP000315783"/>
    </source>
</evidence>
<dbReference type="AlphaFoldDB" id="A0A545VFY9"/>
<evidence type="ECO:0000256" key="2">
    <source>
        <dbReference type="SAM" id="SignalP"/>
    </source>
</evidence>
<keyword evidence="4" id="KW-1185">Reference proteome</keyword>
<keyword evidence="2" id="KW-0732">Signal</keyword>
<dbReference type="Proteomes" id="UP000315783">
    <property type="component" value="Unassembled WGS sequence"/>
</dbReference>
<sequence>MRLSTALLSILPALAAAQESSAGGAPEPSLTTVTGTSVTTLTTTTTDTTHLTKTITLSRVATILSTINGTERVLGTGTITPALPSASLPVATTSSASGPGASAVPSKGPANAGAALDAGKVALAGVAGMLVAALL</sequence>
<feature type="compositionally biased region" description="Low complexity" evidence="1">
    <location>
        <begin position="90"/>
        <end position="110"/>
    </location>
</feature>
<dbReference type="EMBL" id="SPUK01000001">
    <property type="protein sequence ID" value="TQW00645.1"/>
    <property type="molecule type" value="Genomic_DNA"/>
</dbReference>
<accession>A0A545VFY9</accession>
<feature type="region of interest" description="Disordered" evidence="1">
    <location>
        <begin position="89"/>
        <end position="110"/>
    </location>
</feature>
<evidence type="ECO:0000313" key="3">
    <source>
        <dbReference type="EMBL" id="TQW00645.1"/>
    </source>
</evidence>
<name>A0A545VFY9_9HYPO</name>
<reference evidence="3 4" key="1">
    <citation type="journal article" date="2019" name="Appl. Microbiol. Biotechnol.">
        <title>Genome sequence of Isaria javanica and comparative genome analysis insights into family S53 peptidase evolution in fungal entomopathogens.</title>
        <authorList>
            <person name="Lin R."/>
            <person name="Zhang X."/>
            <person name="Xin B."/>
            <person name="Zou M."/>
            <person name="Gao Y."/>
            <person name="Qin F."/>
            <person name="Hu Q."/>
            <person name="Xie B."/>
            <person name="Cheng X."/>
        </authorList>
    </citation>
    <scope>NUCLEOTIDE SEQUENCE [LARGE SCALE GENOMIC DNA]</scope>
    <source>
        <strain evidence="3 4">IJ1G</strain>
    </source>
</reference>
<organism evidence="3 4">
    <name type="scientific">Cordyceps javanica</name>
    <dbReference type="NCBI Taxonomy" id="43265"/>
    <lineage>
        <taxon>Eukaryota</taxon>
        <taxon>Fungi</taxon>
        <taxon>Dikarya</taxon>
        <taxon>Ascomycota</taxon>
        <taxon>Pezizomycotina</taxon>
        <taxon>Sordariomycetes</taxon>
        <taxon>Hypocreomycetidae</taxon>
        <taxon>Hypocreales</taxon>
        <taxon>Cordycipitaceae</taxon>
        <taxon>Cordyceps</taxon>
    </lineage>
</organism>
<evidence type="ECO:0000256" key="1">
    <source>
        <dbReference type="SAM" id="MobiDB-lite"/>
    </source>
</evidence>
<comment type="caution">
    <text evidence="3">The sequence shown here is derived from an EMBL/GenBank/DDBJ whole genome shotgun (WGS) entry which is preliminary data.</text>
</comment>
<protein>
    <submittedName>
        <fullName evidence="3">Uncharacterized protein</fullName>
    </submittedName>
</protein>
<feature type="signal peptide" evidence="2">
    <location>
        <begin position="1"/>
        <end position="17"/>
    </location>
</feature>
<feature type="chain" id="PRO_5021868368" evidence="2">
    <location>
        <begin position="18"/>
        <end position="135"/>
    </location>
</feature>
<proteinExistence type="predicted"/>
<gene>
    <name evidence="3" type="ORF">IF1G_00576</name>
</gene>